<evidence type="ECO:0000256" key="3">
    <source>
        <dbReference type="ARBA" id="ARBA00022692"/>
    </source>
</evidence>
<protein>
    <submittedName>
        <fullName evidence="8">MFS transporter</fullName>
    </submittedName>
</protein>
<feature type="transmembrane region" description="Helical" evidence="6">
    <location>
        <begin position="298"/>
        <end position="322"/>
    </location>
</feature>
<organism evidence="8">
    <name type="scientific">Sphingomonas psychrotolerans</name>
    <dbReference type="NCBI Taxonomy" id="1327635"/>
    <lineage>
        <taxon>Bacteria</taxon>
        <taxon>Pseudomonadati</taxon>
        <taxon>Pseudomonadota</taxon>
        <taxon>Alphaproteobacteria</taxon>
        <taxon>Sphingomonadales</taxon>
        <taxon>Sphingomonadaceae</taxon>
        <taxon>Sphingomonas</taxon>
    </lineage>
</organism>
<dbReference type="Gene3D" id="1.20.1250.20">
    <property type="entry name" value="MFS general substrate transporter like domains"/>
    <property type="match status" value="1"/>
</dbReference>
<reference evidence="8" key="1">
    <citation type="submission" date="2022-04" db="EMBL/GenBank/DDBJ databases">
        <title>Tomato heritable bacteria conferring resistance against bacterial wilt.</title>
        <authorList>
            <person name="Yin J."/>
        </authorList>
    </citation>
    <scope>NUCLEOTIDE SEQUENCE</scope>
    <source>
        <strain evidence="8">Cra20</strain>
    </source>
</reference>
<feature type="domain" description="Major facilitator superfamily (MFS) profile" evidence="7">
    <location>
        <begin position="7"/>
        <end position="420"/>
    </location>
</feature>
<feature type="transmembrane region" description="Helical" evidence="6">
    <location>
        <begin position="231"/>
        <end position="255"/>
    </location>
</feature>
<dbReference type="EMBL" id="JALMLT010000002">
    <property type="protein sequence ID" value="MDT8758785.1"/>
    <property type="molecule type" value="Genomic_DNA"/>
</dbReference>
<evidence type="ECO:0000256" key="1">
    <source>
        <dbReference type="ARBA" id="ARBA00004651"/>
    </source>
</evidence>
<name>A0ABU3N2L6_9SPHN</name>
<evidence type="ECO:0000313" key="8">
    <source>
        <dbReference type="EMBL" id="MDT8758785.1"/>
    </source>
</evidence>
<feature type="transmembrane region" description="Helical" evidence="6">
    <location>
        <begin position="363"/>
        <end position="386"/>
    </location>
</feature>
<dbReference type="InterPro" id="IPR011701">
    <property type="entry name" value="MFS"/>
</dbReference>
<feature type="transmembrane region" description="Helical" evidence="6">
    <location>
        <begin position="163"/>
        <end position="184"/>
    </location>
</feature>
<evidence type="ECO:0000259" key="7">
    <source>
        <dbReference type="PROSITE" id="PS50850"/>
    </source>
</evidence>
<dbReference type="InterPro" id="IPR020846">
    <property type="entry name" value="MFS_dom"/>
</dbReference>
<keyword evidence="5 6" id="KW-0472">Membrane</keyword>
<comment type="subcellular location">
    <subcellularLocation>
        <location evidence="1">Cell membrane</location>
        <topology evidence="1">Multi-pass membrane protein</topology>
    </subcellularLocation>
</comment>
<feature type="transmembrane region" description="Helical" evidence="6">
    <location>
        <begin position="334"/>
        <end position="351"/>
    </location>
</feature>
<dbReference type="PROSITE" id="PS50850">
    <property type="entry name" value="MFS"/>
    <property type="match status" value="1"/>
</dbReference>
<dbReference type="PANTHER" id="PTHR43124">
    <property type="entry name" value="PURINE EFFLUX PUMP PBUE"/>
    <property type="match status" value="1"/>
</dbReference>
<dbReference type="InterPro" id="IPR036259">
    <property type="entry name" value="MFS_trans_sf"/>
</dbReference>
<evidence type="ECO:0000256" key="5">
    <source>
        <dbReference type="ARBA" id="ARBA00023136"/>
    </source>
</evidence>
<keyword evidence="4 6" id="KW-1133">Transmembrane helix</keyword>
<proteinExistence type="predicted"/>
<dbReference type="CDD" id="cd06174">
    <property type="entry name" value="MFS"/>
    <property type="match status" value="1"/>
</dbReference>
<keyword evidence="2" id="KW-1003">Cell membrane</keyword>
<evidence type="ECO:0000256" key="6">
    <source>
        <dbReference type="SAM" id="Phobius"/>
    </source>
</evidence>
<evidence type="ECO:0000256" key="2">
    <source>
        <dbReference type="ARBA" id="ARBA00022475"/>
    </source>
</evidence>
<gene>
    <name evidence="8" type="ORF">MZO42_08745</name>
</gene>
<dbReference type="PANTHER" id="PTHR43124:SF3">
    <property type="entry name" value="CHLORAMPHENICOL EFFLUX PUMP RV0191"/>
    <property type="match status" value="1"/>
</dbReference>
<accession>A0ABU3N2L6</accession>
<comment type="caution">
    <text evidence="8">The sequence shown here is derived from an EMBL/GenBank/DDBJ whole genome shotgun (WGS) entry which is preliminary data.</text>
</comment>
<feature type="transmembrane region" description="Helical" evidence="6">
    <location>
        <begin position="38"/>
        <end position="66"/>
    </location>
</feature>
<feature type="transmembrane region" description="Helical" evidence="6">
    <location>
        <begin position="196"/>
        <end position="219"/>
    </location>
</feature>
<feature type="transmembrane region" description="Helical" evidence="6">
    <location>
        <begin position="267"/>
        <end position="286"/>
    </location>
</feature>
<keyword evidence="3 6" id="KW-0812">Transmembrane</keyword>
<feature type="transmembrane region" description="Helical" evidence="6">
    <location>
        <begin position="135"/>
        <end position="157"/>
    </location>
</feature>
<dbReference type="SUPFAM" id="SSF103473">
    <property type="entry name" value="MFS general substrate transporter"/>
    <property type="match status" value="1"/>
</dbReference>
<sequence length="420" mass="42259">MGNGRTLILILWLIGVLAAAQLAKIAVLAVKLAETFGLSIATTGLLISLLEIGGALFGLAAGVALGRIGARRSLAAGLAVLAATGVAEAYAATASALLAARAAEGLGYLLVVIAAPTLIAATASERDRAAALSLWSTFVAVGMAVGSVVTGVAFTTFGLRGALLLWSLFSALAMFAVLRLSAAAPSERQALVLPGGAAWIATFGFGLYTSFICALTMLFPSFLVEQARVSSSVAGIATGIVALASVPGAVVAIVLARLRCLDRKPTIAIVAGTLFAAAAAALQVFTTGSAPKSILWASAAWALWISFASGIASPIVFGRLPMLAGARSATDPRIALANGLITQFGAGGALLGPPVGGLVVMRWGWGGLGLLVAALALATLCALVAAELISARAGARPATPEDRPSWDWEGALSAIHARRE</sequence>
<feature type="transmembrane region" description="Helical" evidence="6">
    <location>
        <begin position="78"/>
        <end position="100"/>
    </location>
</feature>
<dbReference type="Pfam" id="PF07690">
    <property type="entry name" value="MFS_1"/>
    <property type="match status" value="1"/>
</dbReference>
<feature type="transmembrane region" description="Helical" evidence="6">
    <location>
        <begin position="106"/>
        <end position="123"/>
    </location>
</feature>
<evidence type="ECO:0000256" key="4">
    <source>
        <dbReference type="ARBA" id="ARBA00022989"/>
    </source>
</evidence>
<dbReference type="InterPro" id="IPR050189">
    <property type="entry name" value="MFS_Efflux_Transporters"/>
</dbReference>